<protein>
    <recommendedName>
        <fullName evidence="2">Methyltransferase FkbM domain-containing protein</fullName>
    </recommendedName>
</protein>
<feature type="signal peptide" evidence="1">
    <location>
        <begin position="1"/>
        <end position="32"/>
    </location>
</feature>
<dbReference type="PANTHER" id="PTHR34009">
    <property type="entry name" value="PROTEIN STAR"/>
    <property type="match status" value="1"/>
</dbReference>
<dbReference type="Pfam" id="PF05050">
    <property type="entry name" value="Methyltransf_21"/>
    <property type="match status" value="1"/>
</dbReference>
<dbReference type="EMBL" id="HBEC01027367">
    <property type="protein sequence ID" value="CAD8294653.1"/>
    <property type="molecule type" value="Transcribed_RNA"/>
</dbReference>
<dbReference type="Gene3D" id="3.40.50.150">
    <property type="entry name" value="Vaccinia Virus protein VP39"/>
    <property type="match status" value="1"/>
</dbReference>
<organism evidence="3">
    <name type="scientific">Chlamydomonas euryale</name>
    <dbReference type="NCBI Taxonomy" id="1486919"/>
    <lineage>
        <taxon>Eukaryota</taxon>
        <taxon>Viridiplantae</taxon>
        <taxon>Chlorophyta</taxon>
        <taxon>core chlorophytes</taxon>
        <taxon>Chlorophyceae</taxon>
        <taxon>CS clade</taxon>
        <taxon>Chlamydomonadales</taxon>
        <taxon>Chlamydomonadaceae</taxon>
        <taxon>Chlamydomonas</taxon>
    </lineage>
</organism>
<dbReference type="SUPFAM" id="SSF53335">
    <property type="entry name" value="S-adenosyl-L-methionine-dependent methyltransferases"/>
    <property type="match status" value="1"/>
</dbReference>
<reference evidence="3" key="1">
    <citation type="submission" date="2021-01" db="EMBL/GenBank/DDBJ databases">
        <authorList>
            <person name="Corre E."/>
            <person name="Pelletier E."/>
            <person name="Niang G."/>
            <person name="Scheremetjew M."/>
            <person name="Finn R."/>
            <person name="Kale V."/>
            <person name="Holt S."/>
            <person name="Cochrane G."/>
            <person name="Meng A."/>
            <person name="Brown T."/>
            <person name="Cohen L."/>
        </authorList>
    </citation>
    <scope>NUCLEOTIDE SEQUENCE</scope>
    <source>
        <strain evidence="3">CCMP219</strain>
    </source>
</reference>
<accession>A0A7R9VGC5</accession>
<dbReference type="GO" id="GO:0005794">
    <property type="term" value="C:Golgi apparatus"/>
    <property type="evidence" value="ECO:0007669"/>
    <property type="project" value="TreeGrafter"/>
</dbReference>
<proteinExistence type="predicted"/>
<feature type="domain" description="Methyltransferase FkbM" evidence="2">
    <location>
        <begin position="93"/>
        <end position="258"/>
    </location>
</feature>
<feature type="chain" id="PRO_5031286811" description="Methyltransferase FkbM domain-containing protein" evidence="1">
    <location>
        <begin position="33"/>
        <end position="280"/>
    </location>
</feature>
<evidence type="ECO:0000259" key="2">
    <source>
        <dbReference type="Pfam" id="PF05050"/>
    </source>
</evidence>
<evidence type="ECO:0000313" key="3">
    <source>
        <dbReference type="EMBL" id="CAD8294653.1"/>
    </source>
</evidence>
<dbReference type="InterPro" id="IPR006342">
    <property type="entry name" value="FkbM_mtfrase"/>
</dbReference>
<keyword evidence="1" id="KW-0732">Signal</keyword>
<dbReference type="AlphaFoldDB" id="A0A7R9VGC5"/>
<name>A0A7R9VGC5_9CHLO</name>
<dbReference type="GO" id="GO:0016197">
    <property type="term" value="P:endosomal transport"/>
    <property type="evidence" value="ECO:0007669"/>
    <property type="project" value="TreeGrafter"/>
</dbReference>
<dbReference type="GO" id="GO:0006888">
    <property type="term" value="P:endoplasmic reticulum to Golgi vesicle-mediated transport"/>
    <property type="evidence" value="ECO:0007669"/>
    <property type="project" value="TreeGrafter"/>
</dbReference>
<dbReference type="InterPro" id="IPR053202">
    <property type="entry name" value="EGF_Rcpt_Signaling_Reg"/>
</dbReference>
<dbReference type="GO" id="GO:0031902">
    <property type="term" value="C:late endosome membrane"/>
    <property type="evidence" value="ECO:0007669"/>
    <property type="project" value="TreeGrafter"/>
</dbReference>
<dbReference type="GO" id="GO:0005886">
    <property type="term" value="C:plasma membrane"/>
    <property type="evidence" value="ECO:0007669"/>
    <property type="project" value="TreeGrafter"/>
</dbReference>
<sequence length="280" mass="31651">MLGIRRIQSSTMRALMPIMLVLLAMLSGSVQSFNYTVRTNFPLTDFSQNQVSYGNATALLMQLQRHRVSQDGEEFRLYNDYFCGAENGTFLEMGALDGILLSNTYALEQGLNWGGVLIEANPVSYRALARNRPSAITIRSAVCATDNIVTFCQSSPQISGIWEFMSEGFKQQWYPNGLPASTIQLPCVPLSRLLHLARITHYNFFSLDVEGAELQVLKSINWQLVSFEVIVVEASNKEGDSAKTEQVRELLMHHGYKFDKHVHRNDWFIHSSFIPTKCDL</sequence>
<gene>
    <name evidence="3" type="ORF">CEUR00632_LOCUS12621</name>
</gene>
<dbReference type="InterPro" id="IPR029063">
    <property type="entry name" value="SAM-dependent_MTases_sf"/>
</dbReference>
<dbReference type="GO" id="GO:0005789">
    <property type="term" value="C:endoplasmic reticulum membrane"/>
    <property type="evidence" value="ECO:0007669"/>
    <property type="project" value="TreeGrafter"/>
</dbReference>
<dbReference type="PANTHER" id="PTHR34009:SF2">
    <property type="entry name" value="PROTEIN STAR"/>
    <property type="match status" value="1"/>
</dbReference>
<evidence type="ECO:0000256" key="1">
    <source>
        <dbReference type="SAM" id="SignalP"/>
    </source>
</evidence>